<accession>A0A0F9FUZ8</accession>
<reference evidence="1" key="1">
    <citation type="journal article" date="2015" name="Nature">
        <title>Complex archaea that bridge the gap between prokaryotes and eukaryotes.</title>
        <authorList>
            <person name="Spang A."/>
            <person name="Saw J.H."/>
            <person name="Jorgensen S.L."/>
            <person name="Zaremba-Niedzwiedzka K."/>
            <person name="Martijn J."/>
            <person name="Lind A.E."/>
            <person name="van Eijk R."/>
            <person name="Schleper C."/>
            <person name="Guy L."/>
            <person name="Ettema T.J."/>
        </authorList>
    </citation>
    <scope>NUCLEOTIDE SEQUENCE</scope>
</reference>
<organism evidence="1">
    <name type="scientific">marine sediment metagenome</name>
    <dbReference type="NCBI Taxonomy" id="412755"/>
    <lineage>
        <taxon>unclassified sequences</taxon>
        <taxon>metagenomes</taxon>
        <taxon>ecological metagenomes</taxon>
    </lineage>
</organism>
<gene>
    <name evidence="1" type="ORF">LCGC14_1987900</name>
</gene>
<comment type="caution">
    <text evidence="1">The sequence shown here is derived from an EMBL/GenBank/DDBJ whole genome shotgun (WGS) entry which is preliminary data.</text>
</comment>
<dbReference type="EMBL" id="LAZR01022359">
    <property type="protein sequence ID" value="KKL82131.1"/>
    <property type="molecule type" value="Genomic_DNA"/>
</dbReference>
<evidence type="ECO:0000313" key="1">
    <source>
        <dbReference type="EMBL" id="KKL82131.1"/>
    </source>
</evidence>
<dbReference type="AlphaFoldDB" id="A0A0F9FUZ8"/>
<sequence length="67" mass="7771">MEARVLEADSNYYLIQVKCDKRDLSCLHPHEVIREVRKSLSEKIAGLLFEKIEPKILEIMENNSGVK</sequence>
<protein>
    <submittedName>
        <fullName evidence="1">Uncharacterized protein</fullName>
    </submittedName>
</protein>
<name>A0A0F9FUZ8_9ZZZZ</name>
<proteinExistence type="predicted"/>